<name>A0AAP3XTT5_9PROT</name>
<keyword evidence="1" id="KW-0175">Coiled coil</keyword>
<organism evidence="4 5">
    <name type="scientific">Marinimicrococcus flavescens</name>
    <dbReference type="NCBI Taxonomy" id="3031815"/>
    <lineage>
        <taxon>Bacteria</taxon>
        <taxon>Pseudomonadati</taxon>
        <taxon>Pseudomonadota</taxon>
        <taxon>Alphaproteobacteria</taxon>
        <taxon>Geminicoccales</taxon>
        <taxon>Geminicoccaceae</taxon>
        <taxon>Marinimicrococcus</taxon>
    </lineage>
</organism>
<dbReference type="Proteomes" id="UP001301140">
    <property type="component" value="Unassembled WGS sequence"/>
</dbReference>
<feature type="region of interest" description="Disordered" evidence="2">
    <location>
        <begin position="740"/>
        <end position="790"/>
    </location>
</feature>
<accession>A0AAP3XTT5</accession>
<reference evidence="4 5" key="1">
    <citation type="submission" date="2023-03" db="EMBL/GenBank/DDBJ databases">
        <title>YIM 152171 draft genome.</title>
        <authorList>
            <person name="Yang Z."/>
        </authorList>
    </citation>
    <scope>NUCLEOTIDE SEQUENCE [LARGE SCALE GENOMIC DNA]</scope>
    <source>
        <strain evidence="4 5">YIM 152171</strain>
    </source>
</reference>
<feature type="region of interest" description="Disordered" evidence="2">
    <location>
        <begin position="634"/>
        <end position="668"/>
    </location>
</feature>
<keyword evidence="3" id="KW-0812">Transmembrane</keyword>
<dbReference type="RefSeq" id="WP_327789904.1">
    <property type="nucleotide sequence ID" value="NZ_JARGEQ010000135.1"/>
</dbReference>
<keyword evidence="3" id="KW-1133">Transmembrane helix</keyword>
<evidence type="ECO:0000313" key="5">
    <source>
        <dbReference type="Proteomes" id="UP001301140"/>
    </source>
</evidence>
<feature type="region of interest" description="Disordered" evidence="2">
    <location>
        <begin position="342"/>
        <end position="362"/>
    </location>
</feature>
<feature type="compositionally biased region" description="Basic and acidic residues" evidence="2">
    <location>
        <begin position="704"/>
        <end position="716"/>
    </location>
</feature>
<keyword evidence="3" id="KW-0472">Membrane</keyword>
<dbReference type="EMBL" id="JARGEQ010000135">
    <property type="protein sequence ID" value="MDF1587480.1"/>
    <property type="molecule type" value="Genomic_DNA"/>
</dbReference>
<protein>
    <submittedName>
        <fullName evidence="4">TIGR02302 family protein</fullName>
    </submittedName>
</protein>
<evidence type="ECO:0000313" key="4">
    <source>
        <dbReference type="EMBL" id="MDF1587480.1"/>
    </source>
</evidence>
<dbReference type="NCBIfam" id="TIGR02302">
    <property type="entry name" value="aProt_lowcomp"/>
    <property type="match status" value="1"/>
</dbReference>
<feature type="transmembrane region" description="Helical" evidence="3">
    <location>
        <begin position="153"/>
        <end position="170"/>
    </location>
</feature>
<feature type="coiled-coil region" evidence="1">
    <location>
        <begin position="482"/>
        <end position="602"/>
    </location>
</feature>
<feature type="compositionally biased region" description="Low complexity" evidence="2">
    <location>
        <begin position="634"/>
        <end position="661"/>
    </location>
</feature>
<keyword evidence="5" id="KW-1185">Reference proteome</keyword>
<proteinExistence type="predicted"/>
<evidence type="ECO:0000256" key="2">
    <source>
        <dbReference type="SAM" id="MobiDB-lite"/>
    </source>
</evidence>
<evidence type="ECO:0000256" key="3">
    <source>
        <dbReference type="SAM" id="Phobius"/>
    </source>
</evidence>
<dbReference type="AlphaFoldDB" id="A0AAP3XTT5"/>
<comment type="caution">
    <text evidence="4">The sequence shown here is derived from an EMBL/GenBank/DDBJ whole genome shotgun (WGS) entry which is preliminary data.</text>
</comment>
<sequence>MEAADPRTTRSFRARLAAARAAVTLERAWPALAPAAAVALLFVTLALFGLWQKLPFWAHLAGLVLFVLAFARALWAARAALAPAGTEAGLQRLEADSGIRHQALRALGDRLPDGLDDPTTRTLWERHRQQLRGTLSRLRLAPPRSDLPRRDPWALRALLLLVMVVALVDARGQVGERLAAAFLPRPAPAVAAPAAEASLWITPPAYTRRPPLGLAQTRGADAVSVPAGSEALVQVHHLPPGAADEVRVMLGEESEPAKELAGGSIEARFPVDRSGSLRILDGADNELAGWRLELLADEPPTASLPEQPGVTHRSSLRLAFEASDDYGVAEVALLLAPPDRPEEAERLSLTRPASQPPAVSSHAYSDLTAHPLAGLPVRLWIEAVDGAGQTGRSEAIEMVLPARAFKHPLARAVIEQRRRLVAAPEQRREVAGAIEGLARSRIAGQLPAVVPLSLHIAALRTLDAAEPARRRAVVDLLWELALFIEEGQLATAENELRALQDQLQQALERNAEDAEIDRLMAELQQAIDRYLEELARQAMQMPPQDQARRQPIDPSQLVAREDLQRMLERARELMRNGSREAAREMLAQLREMLENLQMAQGRMQPSPEEQALGDLQRMIELQQNLLDRSFEMQRQGEMGQSPQQQPMPGEGEGQAEQGRPGDSPGRAAMEQEGLRRALGELMRRMGEQGMAIPRALGQAEMEMRAAREALGEEAPERAVPPQGEAVDNLQQGGQAMLEQMRQQLGQGPGPGGEPLRQGRRGRDPLGRAQFNDGGWDPSGTALPEDADLGRARGVLEELYRRSGERHRPPVELDYYKRLLDRF</sequence>
<evidence type="ECO:0000256" key="1">
    <source>
        <dbReference type="SAM" id="Coils"/>
    </source>
</evidence>
<dbReference type="InterPro" id="IPR012683">
    <property type="entry name" value="CHP02302_TM"/>
</dbReference>
<feature type="transmembrane region" description="Helical" evidence="3">
    <location>
        <begin position="29"/>
        <end position="50"/>
    </location>
</feature>
<feature type="region of interest" description="Disordered" evidence="2">
    <location>
        <begin position="704"/>
        <end position="724"/>
    </location>
</feature>
<gene>
    <name evidence="4" type="ORF">PZ740_13915</name>
</gene>
<dbReference type="Pfam" id="PF13779">
    <property type="entry name" value="DUF4175"/>
    <property type="match status" value="1"/>
</dbReference>
<feature type="transmembrane region" description="Helical" evidence="3">
    <location>
        <begin position="56"/>
        <end position="75"/>
    </location>
</feature>